<evidence type="ECO:0000313" key="2">
    <source>
        <dbReference type="Proteomes" id="UP001497416"/>
    </source>
</evidence>
<keyword evidence="2" id="KW-1185">Reference proteome</keyword>
<protein>
    <recommendedName>
        <fullName evidence="3">Lantibiotic</fullName>
    </recommendedName>
</protein>
<dbReference type="RefSeq" id="WP_348712894.1">
    <property type="nucleotide sequence ID" value="NZ_CAXIXW010000012.1"/>
</dbReference>
<evidence type="ECO:0008006" key="3">
    <source>
        <dbReference type="Google" id="ProtNLM"/>
    </source>
</evidence>
<reference evidence="1 2" key="1">
    <citation type="submission" date="2024-05" db="EMBL/GenBank/DDBJ databases">
        <authorList>
            <person name="Duchaud E."/>
        </authorList>
    </citation>
    <scope>NUCLEOTIDE SEQUENCE [LARGE SCALE GENOMIC DNA]</scope>
    <source>
        <strain evidence="1">Ena-SAMPLE-TAB-13-05-2024-13:56:06:370-140302</strain>
    </source>
</reference>
<name>A0ABM9P3J0_9FLAO</name>
<accession>A0ABM9P3J0</accession>
<sequence length="68" mass="7553">MKKSILSLGTILNKAEQQKIKGSIDLVPWVPHDNCFQITNSRTCGNTRGCNWYNSCYCGPLSPHIAPC</sequence>
<dbReference type="Proteomes" id="UP001497416">
    <property type="component" value="Unassembled WGS sequence"/>
</dbReference>
<dbReference type="EMBL" id="CAXIXY010000005">
    <property type="protein sequence ID" value="CAL2090209.1"/>
    <property type="molecule type" value="Genomic_DNA"/>
</dbReference>
<organism evidence="1 2">
    <name type="scientific">Tenacibaculum platacis</name>
    <dbReference type="NCBI Taxonomy" id="3137852"/>
    <lineage>
        <taxon>Bacteria</taxon>
        <taxon>Pseudomonadati</taxon>
        <taxon>Bacteroidota</taxon>
        <taxon>Flavobacteriia</taxon>
        <taxon>Flavobacteriales</taxon>
        <taxon>Flavobacteriaceae</taxon>
        <taxon>Tenacibaculum</taxon>
    </lineage>
</organism>
<proteinExistence type="predicted"/>
<evidence type="ECO:0000313" key="1">
    <source>
        <dbReference type="EMBL" id="CAL2090209.1"/>
    </source>
</evidence>
<gene>
    <name evidence="1" type="ORF">T190607A01A_30477</name>
</gene>
<comment type="caution">
    <text evidence="1">The sequence shown here is derived from an EMBL/GenBank/DDBJ whole genome shotgun (WGS) entry which is preliminary data.</text>
</comment>